<evidence type="ECO:0000313" key="2">
    <source>
        <dbReference type="Proteomes" id="UP000499080"/>
    </source>
</evidence>
<gene>
    <name evidence="1" type="ORF">AVEN_223820_1</name>
</gene>
<proteinExistence type="predicted"/>
<name>A0A4Y2J267_ARAVE</name>
<dbReference type="OrthoDB" id="7902892at2759"/>
<sequence length="118" mass="13639">MKSLVYETPVDLAEDLVAKIFGASDKIKTPSRIFERMRRCELCREKLTALAVSFSLINKSDCATFGVVHLLFQHCCKFLLKFQFYSFLPLRMNATLCSMVIITHLDGYYHPSYFIKTI</sequence>
<dbReference type="AlphaFoldDB" id="A0A4Y2J267"/>
<keyword evidence="2" id="KW-1185">Reference proteome</keyword>
<reference evidence="1 2" key="1">
    <citation type="journal article" date="2019" name="Sci. Rep.">
        <title>Orb-weaving spider Araneus ventricosus genome elucidates the spidroin gene catalogue.</title>
        <authorList>
            <person name="Kono N."/>
            <person name="Nakamura H."/>
            <person name="Ohtoshi R."/>
            <person name="Moran D.A.P."/>
            <person name="Shinohara A."/>
            <person name="Yoshida Y."/>
            <person name="Fujiwara M."/>
            <person name="Mori M."/>
            <person name="Tomita M."/>
            <person name="Arakawa K."/>
        </authorList>
    </citation>
    <scope>NUCLEOTIDE SEQUENCE [LARGE SCALE GENOMIC DNA]</scope>
</reference>
<protein>
    <submittedName>
        <fullName evidence="1">Uncharacterized protein</fullName>
    </submittedName>
</protein>
<dbReference type="EMBL" id="BGPR01108929">
    <property type="protein sequence ID" value="GBM84311.1"/>
    <property type="molecule type" value="Genomic_DNA"/>
</dbReference>
<accession>A0A4Y2J267</accession>
<organism evidence="1 2">
    <name type="scientific">Araneus ventricosus</name>
    <name type="common">Orbweaver spider</name>
    <name type="synonym">Epeira ventricosa</name>
    <dbReference type="NCBI Taxonomy" id="182803"/>
    <lineage>
        <taxon>Eukaryota</taxon>
        <taxon>Metazoa</taxon>
        <taxon>Ecdysozoa</taxon>
        <taxon>Arthropoda</taxon>
        <taxon>Chelicerata</taxon>
        <taxon>Arachnida</taxon>
        <taxon>Araneae</taxon>
        <taxon>Araneomorphae</taxon>
        <taxon>Entelegynae</taxon>
        <taxon>Araneoidea</taxon>
        <taxon>Araneidae</taxon>
        <taxon>Araneus</taxon>
    </lineage>
</organism>
<dbReference type="Proteomes" id="UP000499080">
    <property type="component" value="Unassembled WGS sequence"/>
</dbReference>
<evidence type="ECO:0000313" key="1">
    <source>
        <dbReference type="EMBL" id="GBM84311.1"/>
    </source>
</evidence>
<comment type="caution">
    <text evidence="1">The sequence shown here is derived from an EMBL/GenBank/DDBJ whole genome shotgun (WGS) entry which is preliminary data.</text>
</comment>